<feature type="domain" description="YetF C-terminal" evidence="8">
    <location>
        <begin position="91"/>
        <end position="158"/>
    </location>
</feature>
<dbReference type="EMBL" id="JAPFRD010000011">
    <property type="protein sequence ID" value="MCW8109577.1"/>
    <property type="molecule type" value="Genomic_DNA"/>
</dbReference>
<evidence type="ECO:0000256" key="1">
    <source>
        <dbReference type="ARBA" id="ARBA00004651"/>
    </source>
</evidence>
<protein>
    <submittedName>
        <fullName evidence="9">DUF421 domain-containing protein</fullName>
    </submittedName>
</protein>
<gene>
    <name evidence="9" type="ORF">OPS25_13795</name>
</gene>
<dbReference type="InterPro" id="IPR007353">
    <property type="entry name" value="DUF421"/>
</dbReference>
<keyword evidence="3" id="KW-1003">Cell membrane</keyword>
<proteinExistence type="inferred from homology"/>
<dbReference type="RefSeq" id="WP_265618363.1">
    <property type="nucleotide sequence ID" value="NZ_JAPFRD010000011.1"/>
</dbReference>
<accession>A0ABT3P9X4</accession>
<evidence type="ECO:0000313" key="9">
    <source>
        <dbReference type="EMBL" id="MCW8109577.1"/>
    </source>
</evidence>
<reference evidence="9" key="1">
    <citation type="submission" date="2022-11" db="EMBL/GenBank/DDBJ databases">
        <title>Alteromonas sp. nov., isolated from sea water of the Qingdao.</title>
        <authorList>
            <person name="Wang Q."/>
        </authorList>
    </citation>
    <scope>NUCLEOTIDE SEQUENCE</scope>
    <source>
        <strain evidence="9">ASW11-7</strain>
    </source>
</reference>
<organism evidence="9 10">
    <name type="scientific">Alteromonas aquimaris</name>
    <dbReference type="NCBI Taxonomy" id="2998417"/>
    <lineage>
        <taxon>Bacteria</taxon>
        <taxon>Pseudomonadati</taxon>
        <taxon>Pseudomonadota</taxon>
        <taxon>Gammaproteobacteria</taxon>
        <taxon>Alteromonadales</taxon>
        <taxon>Alteromonadaceae</taxon>
        <taxon>Alteromonas/Salinimonas group</taxon>
        <taxon>Alteromonas</taxon>
    </lineage>
</organism>
<evidence type="ECO:0000259" key="8">
    <source>
        <dbReference type="Pfam" id="PF04239"/>
    </source>
</evidence>
<evidence type="ECO:0000256" key="5">
    <source>
        <dbReference type="ARBA" id="ARBA00022989"/>
    </source>
</evidence>
<comment type="caution">
    <text evidence="9">The sequence shown here is derived from an EMBL/GenBank/DDBJ whole genome shotgun (WGS) entry which is preliminary data.</text>
</comment>
<dbReference type="PANTHER" id="PTHR34582:SF6">
    <property type="entry name" value="UPF0702 TRANSMEMBRANE PROTEIN YCAP"/>
    <property type="match status" value="1"/>
</dbReference>
<evidence type="ECO:0000256" key="7">
    <source>
        <dbReference type="SAM" id="Phobius"/>
    </source>
</evidence>
<dbReference type="InterPro" id="IPR023090">
    <property type="entry name" value="UPF0702_alpha/beta_dom_sf"/>
</dbReference>
<dbReference type="Proteomes" id="UP001142810">
    <property type="component" value="Unassembled WGS sequence"/>
</dbReference>
<dbReference type="Gene3D" id="3.30.240.20">
    <property type="entry name" value="bsu07140 like domains"/>
    <property type="match status" value="1"/>
</dbReference>
<comment type="subcellular location">
    <subcellularLocation>
        <location evidence="1">Cell membrane</location>
        <topology evidence="1">Multi-pass membrane protein</topology>
    </subcellularLocation>
</comment>
<evidence type="ECO:0000313" key="10">
    <source>
        <dbReference type="Proteomes" id="UP001142810"/>
    </source>
</evidence>
<evidence type="ECO:0000256" key="3">
    <source>
        <dbReference type="ARBA" id="ARBA00022475"/>
    </source>
</evidence>
<evidence type="ECO:0000256" key="4">
    <source>
        <dbReference type="ARBA" id="ARBA00022692"/>
    </source>
</evidence>
<name>A0ABT3P9X4_9ALTE</name>
<sequence>MFVSDTIVEVLLRGTVLTTLAMLWVVLLVRVNGLRSFSKMTNFDFVMTIAVGSLLANTSQSTSWESFFQSLIALASLFLVQYCSARLRKSSDTAESIMQNQPVILMLDGEILYPALEKTRVAESDLYAKLREANVLDEKDVRAVVLETTGDISVLHGSTCSKTILKGTKVVG</sequence>
<dbReference type="PANTHER" id="PTHR34582">
    <property type="entry name" value="UPF0702 TRANSMEMBRANE PROTEIN YCAP"/>
    <property type="match status" value="1"/>
</dbReference>
<keyword evidence="4 7" id="KW-0812">Transmembrane</keyword>
<evidence type="ECO:0000256" key="6">
    <source>
        <dbReference type="ARBA" id="ARBA00023136"/>
    </source>
</evidence>
<feature type="transmembrane region" description="Helical" evidence="7">
    <location>
        <begin position="12"/>
        <end position="31"/>
    </location>
</feature>
<keyword evidence="10" id="KW-1185">Reference proteome</keyword>
<keyword evidence="6 7" id="KW-0472">Membrane</keyword>
<evidence type="ECO:0000256" key="2">
    <source>
        <dbReference type="ARBA" id="ARBA00006448"/>
    </source>
</evidence>
<comment type="similarity">
    <text evidence="2">Belongs to the UPF0702 family.</text>
</comment>
<keyword evidence="5 7" id="KW-1133">Transmembrane helix</keyword>
<dbReference type="Pfam" id="PF04239">
    <property type="entry name" value="DUF421"/>
    <property type="match status" value="1"/>
</dbReference>